<protein>
    <recommendedName>
        <fullName evidence="7">ABC transmembrane type-1 domain-containing protein</fullName>
    </recommendedName>
</protein>
<feature type="non-terminal residue" evidence="8">
    <location>
        <position position="1"/>
    </location>
</feature>
<dbReference type="InterPro" id="IPR011527">
    <property type="entry name" value="ABC1_TM_dom"/>
</dbReference>
<evidence type="ECO:0000256" key="3">
    <source>
        <dbReference type="ARBA" id="ARBA00022989"/>
    </source>
</evidence>
<dbReference type="EMBL" id="BTSX01000002">
    <property type="protein sequence ID" value="GMS83747.1"/>
    <property type="molecule type" value="Genomic_DNA"/>
</dbReference>
<keyword evidence="3 5" id="KW-1133">Transmembrane helix</keyword>
<keyword evidence="9" id="KW-1185">Reference proteome</keyword>
<feature type="transmembrane region" description="Helical" evidence="5">
    <location>
        <begin position="85"/>
        <end position="108"/>
    </location>
</feature>
<dbReference type="AlphaFoldDB" id="A0AAV5SMG7"/>
<dbReference type="Proteomes" id="UP001432027">
    <property type="component" value="Unassembled WGS sequence"/>
</dbReference>
<evidence type="ECO:0000256" key="5">
    <source>
        <dbReference type="SAM" id="Phobius"/>
    </source>
</evidence>
<evidence type="ECO:0000256" key="1">
    <source>
        <dbReference type="ARBA" id="ARBA00004141"/>
    </source>
</evidence>
<feature type="signal peptide" evidence="6">
    <location>
        <begin position="1"/>
        <end position="23"/>
    </location>
</feature>
<dbReference type="InterPro" id="IPR036640">
    <property type="entry name" value="ABC1_TM_sf"/>
</dbReference>
<keyword evidence="6" id="KW-0732">Signal</keyword>
<dbReference type="InterPro" id="IPR039421">
    <property type="entry name" value="Type_1_exporter"/>
</dbReference>
<dbReference type="GO" id="GO:0005524">
    <property type="term" value="F:ATP binding"/>
    <property type="evidence" value="ECO:0007669"/>
    <property type="project" value="InterPro"/>
</dbReference>
<dbReference type="Pfam" id="PF00664">
    <property type="entry name" value="ABC_membrane"/>
    <property type="match status" value="1"/>
</dbReference>
<dbReference type="PROSITE" id="PS50929">
    <property type="entry name" value="ABC_TM1F"/>
    <property type="match status" value="1"/>
</dbReference>
<comment type="subcellular location">
    <subcellularLocation>
        <location evidence="1">Membrane</location>
        <topology evidence="1">Multi-pass membrane protein</topology>
    </subcellularLocation>
</comment>
<dbReference type="GO" id="GO:0140359">
    <property type="term" value="F:ABC-type transporter activity"/>
    <property type="evidence" value="ECO:0007669"/>
    <property type="project" value="InterPro"/>
</dbReference>
<keyword evidence="2 5" id="KW-0812">Transmembrane</keyword>
<dbReference type="SUPFAM" id="SSF90123">
    <property type="entry name" value="ABC transporter transmembrane region"/>
    <property type="match status" value="1"/>
</dbReference>
<reference evidence="8" key="1">
    <citation type="submission" date="2023-10" db="EMBL/GenBank/DDBJ databases">
        <title>Genome assembly of Pristionchus species.</title>
        <authorList>
            <person name="Yoshida K."/>
            <person name="Sommer R.J."/>
        </authorList>
    </citation>
    <scope>NUCLEOTIDE SEQUENCE</scope>
    <source>
        <strain evidence="8">RS0144</strain>
    </source>
</reference>
<keyword evidence="4 5" id="KW-0472">Membrane</keyword>
<name>A0AAV5SMG7_9BILA</name>
<evidence type="ECO:0000313" key="8">
    <source>
        <dbReference type="EMBL" id="GMS83747.1"/>
    </source>
</evidence>
<dbReference type="Gene3D" id="1.20.1560.10">
    <property type="entry name" value="ABC transporter type 1, transmembrane domain"/>
    <property type="match status" value="1"/>
</dbReference>
<evidence type="ECO:0000256" key="2">
    <source>
        <dbReference type="ARBA" id="ARBA00022692"/>
    </source>
</evidence>
<feature type="non-terminal residue" evidence="8">
    <location>
        <position position="110"/>
    </location>
</feature>
<proteinExistence type="predicted"/>
<evidence type="ECO:0000256" key="4">
    <source>
        <dbReference type="ARBA" id="ARBA00023136"/>
    </source>
</evidence>
<evidence type="ECO:0000259" key="7">
    <source>
        <dbReference type="PROSITE" id="PS50929"/>
    </source>
</evidence>
<evidence type="ECO:0000313" key="9">
    <source>
        <dbReference type="Proteomes" id="UP001432027"/>
    </source>
</evidence>
<sequence length="110" mass="12237">ALNWLMLGTLAVGMYNFFSQLLSQPICQYLGETIMNDLRVSSLRSLLHRHISYFDRQSTSPSACAVLLYQQPPLAMSMIDNRLSIVVDGIFSCIGNIIMTFVVCYPVGGV</sequence>
<feature type="chain" id="PRO_5043506940" description="ABC transmembrane type-1 domain-containing protein" evidence="6">
    <location>
        <begin position="24"/>
        <end position="110"/>
    </location>
</feature>
<feature type="domain" description="ABC transmembrane type-1" evidence="7">
    <location>
        <begin position="1"/>
        <end position="110"/>
    </location>
</feature>
<accession>A0AAV5SMG7</accession>
<dbReference type="PANTHER" id="PTHR24221:SF617">
    <property type="entry name" value="P-GLYCOPROTEIN RELATED"/>
    <property type="match status" value="1"/>
</dbReference>
<dbReference type="PANTHER" id="PTHR24221">
    <property type="entry name" value="ATP-BINDING CASSETTE SUB-FAMILY B"/>
    <property type="match status" value="1"/>
</dbReference>
<comment type="caution">
    <text evidence="8">The sequence shown here is derived from an EMBL/GenBank/DDBJ whole genome shotgun (WGS) entry which is preliminary data.</text>
</comment>
<evidence type="ECO:0000256" key="6">
    <source>
        <dbReference type="SAM" id="SignalP"/>
    </source>
</evidence>
<dbReference type="GO" id="GO:0016020">
    <property type="term" value="C:membrane"/>
    <property type="evidence" value="ECO:0007669"/>
    <property type="project" value="UniProtKB-SubCell"/>
</dbReference>
<gene>
    <name evidence="8" type="ORF">PENTCL1PPCAC_5922</name>
</gene>
<organism evidence="8 9">
    <name type="scientific">Pristionchus entomophagus</name>
    <dbReference type="NCBI Taxonomy" id="358040"/>
    <lineage>
        <taxon>Eukaryota</taxon>
        <taxon>Metazoa</taxon>
        <taxon>Ecdysozoa</taxon>
        <taxon>Nematoda</taxon>
        <taxon>Chromadorea</taxon>
        <taxon>Rhabditida</taxon>
        <taxon>Rhabditina</taxon>
        <taxon>Diplogasteromorpha</taxon>
        <taxon>Diplogasteroidea</taxon>
        <taxon>Neodiplogasteridae</taxon>
        <taxon>Pristionchus</taxon>
    </lineage>
</organism>